<dbReference type="Proteomes" id="UP000823775">
    <property type="component" value="Unassembled WGS sequence"/>
</dbReference>
<accession>A0ABS8Y822</accession>
<keyword evidence="2" id="KW-1185">Reference proteome</keyword>
<feature type="non-terminal residue" evidence="1">
    <location>
        <position position="117"/>
    </location>
</feature>
<reference evidence="1 2" key="1">
    <citation type="journal article" date="2021" name="BMC Genomics">
        <title>Datura genome reveals duplications of psychoactive alkaloid biosynthetic genes and high mutation rate following tissue culture.</title>
        <authorList>
            <person name="Rajewski A."/>
            <person name="Carter-House D."/>
            <person name="Stajich J."/>
            <person name="Litt A."/>
        </authorList>
    </citation>
    <scope>NUCLEOTIDE SEQUENCE [LARGE SCALE GENOMIC DNA]</scope>
    <source>
        <strain evidence="1">AR-01</strain>
    </source>
</reference>
<organism evidence="1 2">
    <name type="scientific">Datura stramonium</name>
    <name type="common">Jimsonweed</name>
    <name type="synonym">Common thornapple</name>
    <dbReference type="NCBI Taxonomy" id="4076"/>
    <lineage>
        <taxon>Eukaryota</taxon>
        <taxon>Viridiplantae</taxon>
        <taxon>Streptophyta</taxon>
        <taxon>Embryophyta</taxon>
        <taxon>Tracheophyta</taxon>
        <taxon>Spermatophyta</taxon>
        <taxon>Magnoliopsida</taxon>
        <taxon>eudicotyledons</taxon>
        <taxon>Gunneridae</taxon>
        <taxon>Pentapetalae</taxon>
        <taxon>asterids</taxon>
        <taxon>lamiids</taxon>
        <taxon>Solanales</taxon>
        <taxon>Solanaceae</taxon>
        <taxon>Solanoideae</taxon>
        <taxon>Datureae</taxon>
        <taxon>Datura</taxon>
    </lineage>
</organism>
<feature type="non-terminal residue" evidence="1">
    <location>
        <position position="1"/>
    </location>
</feature>
<sequence>VGSMLEQRRPNPHAISVMGQAQIMLCSKLVSCVAYLITRHYHQLGPSNSVNAAGMGSSLPPICPNDACSNDGRACLGTGCALLGRLGSCDASVSEECYLVDPASSHMLVSKINPCMC</sequence>
<comment type="caution">
    <text evidence="1">The sequence shown here is derived from an EMBL/GenBank/DDBJ whole genome shotgun (WGS) entry which is preliminary data.</text>
</comment>
<evidence type="ECO:0000313" key="1">
    <source>
        <dbReference type="EMBL" id="MCE5167157.1"/>
    </source>
</evidence>
<gene>
    <name evidence="1" type="ORF">HAX54_039775</name>
</gene>
<dbReference type="EMBL" id="JACEIK010055396">
    <property type="protein sequence ID" value="MCE5167157.1"/>
    <property type="molecule type" value="Genomic_DNA"/>
</dbReference>
<protein>
    <submittedName>
        <fullName evidence="1">Uncharacterized protein</fullName>
    </submittedName>
</protein>
<name>A0ABS8Y822_DATST</name>
<evidence type="ECO:0000313" key="2">
    <source>
        <dbReference type="Proteomes" id="UP000823775"/>
    </source>
</evidence>
<proteinExistence type="predicted"/>